<gene>
    <name evidence="1" type="ORF">B5C34_12895</name>
</gene>
<organism evidence="1 2">
    <name type="scientific">Pacificimonas flava</name>
    <dbReference type="NCBI Taxonomy" id="1234595"/>
    <lineage>
        <taxon>Bacteria</taxon>
        <taxon>Pseudomonadati</taxon>
        <taxon>Pseudomonadota</taxon>
        <taxon>Alphaproteobacteria</taxon>
        <taxon>Sphingomonadales</taxon>
        <taxon>Sphingosinicellaceae</taxon>
        <taxon>Pacificimonas</taxon>
    </lineage>
</organism>
<dbReference type="InterPro" id="IPR036188">
    <property type="entry name" value="FAD/NAD-bd_sf"/>
</dbReference>
<sequence>MADIDPAADRLASRAPAPRLTAIIVGAGMSGLLAAIRLKREGIHSFVVLEKAEDVGGTWLHNRYPGASCDIPSHLYSYSFRPKPDWSRMFAMQPEILDYFRDTAAEEGLRAHIALRTEVSAARFEEAQGLWHVEAKDGRRWDARFLVIATGQLNKPRVPDIPGRRDFAGIQFHSAEWNEAANVEGKNVVAVGTGASAVQFVPPVADQAKRLTVIQRSPNWLVPRPDREFSRRTKAAFGLLPPLRLLLRGYIYLTNELNFHAMRHPDGIIARVMERRARKHLEEQVPDPELRRQLTPDYPIGCKRILIASDYYPALMRDNVDLESDAVARVHQTGVELESGKRIPAEIIIWGTGFDTASFVAPIEVTGRNGQRLVEVWRDGAQGYKGTLVSGFPNMAVLYGPNTNLGHNSIIFMAERQMDYVMKIIRHVLGKDLRFVDVREEVEDRWNEALQRRLGRTVWAAGCDSWYKHDGKIINNWSSSTLRFAWELRSFDERRFEVAGWPLPAGQELTA</sequence>
<protein>
    <recommendedName>
        <fullName evidence="3">4-hydroxyacetophenone monooxygenase</fullName>
    </recommendedName>
</protein>
<evidence type="ECO:0000313" key="1">
    <source>
        <dbReference type="EMBL" id="OWV34266.1"/>
    </source>
</evidence>
<dbReference type="Proteomes" id="UP000198462">
    <property type="component" value="Unassembled WGS sequence"/>
</dbReference>
<evidence type="ECO:0008006" key="3">
    <source>
        <dbReference type="Google" id="ProtNLM"/>
    </source>
</evidence>
<proteinExistence type="predicted"/>
<dbReference type="Pfam" id="PF13738">
    <property type="entry name" value="Pyr_redox_3"/>
    <property type="match status" value="1"/>
</dbReference>
<dbReference type="PRINTS" id="PR00411">
    <property type="entry name" value="PNDRDTASEI"/>
</dbReference>
<name>A0A219B821_9SPHN</name>
<dbReference type="PANTHER" id="PTHR42877">
    <property type="entry name" value="L-ORNITHINE N(5)-MONOOXYGENASE-RELATED"/>
    <property type="match status" value="1"/>
</dbReference>
<dbReference type="AlphaFoldDB" id="A0A219B821"/>
<comment type="caution">
    <text evidence="1">The sequence shown here is derived from an EMBL/GenBank/DDBJ whole genome shotgun (WGS) entry which is preliminary data.</text>
</comment>
<accession>A0A219B821</accession>
<dbReference type="Gene3D" id="3.50.50.60">
    <property type="entry name" value="FAD/NAD(P)-binding domain"/>
    <property type="match status" value="2"/>
</dbReference>
<dbReference type="EMBL" id="NFZT01000001">
    <property type="protein sequence ID" value="OWV34266.1"/>
    <property type="molecule type" value="Genomic_DNA"/>
</dbReference>
<dbReference type="RefSeq" id="WP_172406262.1">
    <property type="nucleotide sequence ID" value="NZ_NFZT01000001.1"/>
</dbReference>
<reference evidence="2" key="1">
    <citation type="submission" date="2017-05" db="EMBL/GenBank/DDBJ databases">
        <authorList>
            <person name="Lin X."/>
        </authorList>
    </citation>
    <scope>NUCLEOTIDE SEQUENCE [LARGE SCALE GENOMIC DNA]</scope>
    <source>
        <strain evidence="2">JLT2012</strain>
    </source>
</reference>
<dbReference type="PANTHER" id="PTHR42877:SF4">
    <property type="entry name" value="FAD_NAD(P)-BINDING DOMAIN-CONTAINING PROTEIN-RELATED"/>
    <property type="match status" value="1"/>
</dbReference>
<dbReference type="InterPro" id="IPR051209">
    <property type="entry name" value="FAD-bind_Monooxygenase_sf"/>
</dbReference>
<evidence type="ECO:0000313" key="2">
    <source>
        <dbReference type="Proteomes" id="UP000198462"/>
    </source>
</evidence>
<keyword evidence="2" id="KW-1185">Reference proteome</keyword>
<dbReference type="SUPFAM" id="SSF51905">
    <property type="entry name" value="FAD/NAD(P)-binding domain"/>
    <property type="match status" value="1"/>
</dbReference>